<evidence type="ECO:0000256" key="2">
    <source>
        <dbReference type="ARBA" id="ARBA00006555"/>
    </source>
</evidence>
<dbReference type="PANTHER" id="PTHR33446:SF2">
    <property type="entry name" value="PROTEIN TONB"/>
    <property type="match status" value="1"/>
</dbReference>
<keyword evidence="9" id="KW-0472">Membrane</keyword>
<feature type="compositionally biased region" description="Low complexity" evidence="10">
    <location>
        <begin position="157"/>
        <end position="169"/>
    </location>
</feature>
<dbReference type="Gene3D" id="3.30.1150.10">
    <property type="match status" value="1"/>
</dbReference>
<dbReference type="PROSITE" id="PS52015">
    <property type="entry name" value="TONB_CTD"/>
    <property type="match status" value="1"/>
</dbReference>
<keyword evidence="8" id="KW-1133">Transmembrane helix</keyword>
<evidence type="ECO:0000256" key="3">
    <source>
        <dbReference type="ARBA" id="ARBA00022448"/>
    </source>
</evidence>
<evidence type="ECO:0000256" key="8">
    <source>
        <dbReference type="ARBA" id="ARBA00022989"/>
    </source>
</evidence>
<name>A0ABW9DUB6_9BURK</name>
<accession>A0ABW9DUB6</accession>
<dbReference type="NCBIfam" id="TIGR01352">
    <property type="entry name" value="tonB_Cterm"/>
    <property type="match status" value="1"/>
</dbReference>
<feature type="region of interest" description="Disordered" evidence="10">
    <location>
        <begin position="89"/>
        <end position="181"/>
    </location>
</feature>
<comment type="caution">
    <text evidence="12">The sequence shown here is derived from an EMBL/GenBank/DDBJ whole genome shotgun (WGS) entry which is preliminary data.</text>
</comment>
<sequence>MTFLTMESAGTQARRHAARWSGSAVRRSNVPAFAPLPPQPLTQRAPAAEHEVRATRRTWGEIGAAALLILALHTGFMLVASHGRVESRVPVVPPKPLPMTVELTRPPVPLPQARQAPPPTPQPVKQQAQPPRPLTRALAPKPSPALTPLVAPPPQATTPADTAVAHTPAPVAPAPAAPPAAETAPIGNAAYLHNPAPDYPPIAQDQGWEGRVLLRVHVLPSGKPDSVDIRTSSGRKMLDDAAVAAVRRWSFVPAKRGDEAVDGWVNVPIEFKLG</sequence>
<protein>
    <submittedName>
        <fullName evidence="12">Energy transducer TonB</fullName>
    </submittedName>
</protein>
<feature type="compositionally biased region" description="Pro residues" evidence="10">
    <location>
        <begin position="141"/>
        <end position="156"/>
    </location>
</feature>
<gene>
    <name evidence="12" type="ORF">PQQ63_18625</name>
</gene>
<comment type="similarity">
    <text evidence="2">Belongs to the TonB family.</text>
</comment>
<dbReference type="PANTHER" id="PTHR33446">
    <property type="entry name" value="PROTEIN TONB-RELATED"/>
    <property type="match status" value="1"/>
</dbReference>
<dbReference type="RefSeq" id="WP_408337584.1">
    <property type="nucleotide sequence ID" value="NZ_JAQQCF010000016.1"/>
</dbReference>
<evidence type="ECO:0000256" key="6">
    <source>
        <dbReference type="ARBA" id="ARBA00022692"/>
    </source>
</evidence>
<proteinExistence type="inferred from homology"/>
<dbReference type="Pfam" id="PF03544">
    <property type="entry name" value="TonB_C"/>
    <property type="match status" value="1"/>
</dbReference>
<keyword evidence="6" id="KW-0812">Transmembrane</keyword>
<keyword evidence="4" id="KW-1003">Cell membrane</keyword>
<dbReference type="SUPFAM" id="SSF74653">
    <property type="entry name" value="TolA/TonB C-terminal domain"/>
    <property type="match status" value="1"/>
</dbReference>
<dbReference type="InterPro" id="IPR006260">
    <property type="entry name" value="TonB/TolA_C"/>
</dbReference>
<evidence type="ECO:0000313" key="12">
    <source>
        <dbReference type="EMBL" id="MFM0638715.1"/>
    </source>
</evidence>
<evidence type="ECO:0000256" key="10">
    <source>
        <dbReference type="SAM" id="MobiDB-lite"/>
    </source>
</evidence>
<organism evidence="12 13">
    <name type="scientific">Paraburkholderia metrosideri</name>
    <dbReference type="NCBI Taxonomy" id="580937"/>
    <lineage>
        <taxon>Bacteria</taxon>
        <taxon>Pseudomonadati</taxon>
        <taxon>Pseudomonadota</taxon>
        <taxon>Betaproteobacteria</taxon>
        <taxon>Burkholderiales</taxon>
        <taxon>Burkholderiaceae</taxon>
        <taxon>Paraburkholderia</taxon>
    </lineage>
</organism>
<evidence type="ECO:0000313" key="13">
    <source>
        <dbReference type="Proteomes" id="UP001629432"/>
    </source>
</evidence>
<evidence type="ECO:0000256" key="9">
    <source>
        <dbReference type="ARBA" id="ARBA00023136"/>
    </source>
</evidence>
<keyword evidence="3" id="KW-0813">Transport</keyword>
<evidence type="ECO:0000256" key="4">
    <source>
        <dbReference type="ARBA" id="ARBA00022475"/>
    </source>
</evidence>
<evidence type="ECO:0000256" key="7">
    <source>
        <dbReference type="ARBA" id="ARBA00022927"/>
    </source>
</evidence>
<evidence type="ECO:0000256" key="1">
    <source>
        <dbReference type="ARBA" id="ARBA00004383"/>
    </source>
</evidence>
<evidence type="ECO:0000256" key="5">
    <source>
        <dbReference type="ARBA" id="ARBA00022519"/>
    </source>
</evidence>
<keyword evidence="5" id="KW-0997">Cell inner membrane</keyword>
<evidence type="ECO:0000259" key="11">
    <source>
        <dbReference type="PROSITE" id="PS52015"/>
    </source>
</evidence>
<comment type="subcellular location">
    <subcellularLocation>
        <location evidence="1">Cell inner membrane</location>
        <topology evidence="1">Single-pass membrane protein</topology>
        <orientation evidence="1">Periplasmic side</orientation>
    </subcellularLocation>
</comment>
<keyword evidence="13" id="KW-1185">Reference proteome</keyword>
<dbReference type="InterPro" id="IPR037682">
    <property type="entry name" value="TonB_C"/>
</dbReference>
<feature type="compositionally biased region" description="Pro residues" evidence="10">
    <location>
        <begin position="106"/>
        <end position="122"/>
    </location>
</feature>
<feature type="domain" description="TonB C-terminal" evidence="11">
    <location>
        <begin position="184"/>
        <end position="274"/>
    </location>
</feature>
<dbReference type="Proteomes" id="UP001629432">
    <property type="component" value="Unassembled WGS sequence"/>
</dbReference>
<reference evidence="12 13" key="1">
    <citation type="journal article" date="2024" name="Chem. Sci.">
        <title>Discovery of megapolipeptins by genome mining of a Burkholderiales bacteria collection.</title>
        <authorList>
            <person name="Paulo B.S."/>
            <person name="Recchia M.J.J."/>
            <person name="Lee S."/>
            <person name="Fergusson C.H."/>
            <person name="Romanowski S.B."/>
            <person name="Hernandez A."/>
            <person name="Krull N."/>
            <person name="Liu D.Y."/>
            <person name="Cavanagh H."/>
            <person name="Bos A."/>
            <person name="Gray C.A."/>
            <person name="Murphy B.T."/>
            <person name="Linington R.G."/>
            <person name="Eustaquio A.S."/>
        </authorList>
    </citation>
    <scope>NUCLEOTIDE SEQUENCE [LARGE SCALE GENOMIC DNA]</scope>
    <source>
        <strain evidence="12 13">RL17-338-BIC-A</strain>
    </source>
</reference>
<keyword evidence="7" id="KW-0653">Protein transport</keyword>
<dbReference type="EMBL" id="JAQQCF010000016">
    <property type="protein sequence ID" value="MFM0638715.1"/>
    <property type="molecule type" value="Genomic_DNA"/>
</dbReference>
<dbReference type="InterPro" id="IPR051045">
    <property type="entry name" value="TonB-dependent_transducer"/>
</dbReference>